<dbReference type="InterPro" id="IPR025570">
    <property type="entry name" value="DUF4337"/>
</dbReference>
<protein>
    <submittedName>
        <fullName evidence="3">DUF4337 family protein</fullName>
    </submittedName>
</protein>
<feature type="transmembrane region" description="Helical" evidence="2">
    <location>
        <begin position="180"/>
        <end position="199"/>
    </location>
</feature>
<dbReference type="Proteomes" id="UP000468717">
    <property type="component" value="Unassembled WGS sequence"/>
</dbReference>
<gene>
    <name evidence="3" type="ORF">GCN75_24070</name>
</gene>
<dbReference type="Pfam" id="PF14235">
    <property type="entry name" value="DUF4337"/>
    <property type="match status" value="1"/>
</dbReference>
<keyword evidence="1" id="KW-0175">Coiled coil</keyword>
<evidence type="ECO:0000313" key="3">
    <source>
        <dbReference type="EMBL" id="KAB8061081.1"/>
    </source>
</evidence>
<proteinExistence type="predicted"/>
<organism evidence="3 4">
    <name type="scientific">Janthinobacterium violaceinigrum</name>
    <dbReference type="NCBI Taxonomy" id="2654252"/>
    <lineage>
        <taxon>Bacteria</taxon>
        <taxon>Pseudomonadati</taxon>
        <taxon>Pseudomonadota</taxon>
        <taxon>Betaproteobacteria</taxon>
        <taxon>Burkholderiales</taxon>
        <taxon>Oxalobacteraceae</taxon>
        <taxon>Janthinobacterium</taxon>
    </lineage>
</organism>
<evidence type="ECO:0000256" key="1">
    <source>
        <dbReference type="SAM" id="Coils"/>
    </source>
</evidence>
<accession>A0A6I1I9J3</accession>
<name>A0A6I1I9J3_9BURK</name>
<reference evidence="3 4" key="1">
    <citation type="submission" date="2019-10" db="EMBL/GenBank/DDBJ databases">
        <title>Three novel species isolated from a subtropical stream in China.</title>
        <authorList>
            <person name="Lu H."/>
        </authorList>
    </citation>
    <scope>NUCLEOTIDE SEQUENCE [LARGE SCALE GENOMIC DNA]</scope>
    <source>
        <strain evidence="3 4">FT13W</strain>
    </source>
</reference>
<keyword evidence="4" id="KW-1185">Reference proteome</keyword>
<dbReference type="EMBL" id="WFLI01000039">
    <property type="protein sequence ID" value="KAB8061081.1"/>
    <property type="molecule type" value="Genomic_DNA"/>
</dbReference>
<feature type="transmembrane region" description="Helical" evidence="2">
    <location>
        <begin position="204"/>
        <end position="225"/>
    </location>
</feature>
<comment type="caution">
    <text evidence="3">The sequence shown here is derived from an EMBL/GenBank/DDBJ whole genome shotgun (WGS) entry which is preliminary data.</text>
</comment>
<evidence type="ECO:0000256" key="2">
    <source>
        <dbReference type="SAM" id="Phobius"/>
    </source>
</evidence>
<keyword evidence="2" id="KW-1133">Transmembrane helix</keyword>
<evidence type="ECO:0000313" key="4">
    <source>
        <dbReference type="Proteomes" id="UP000468717"/>
    </source>
</evidence>
<keyword evidence="2" id="KW-0812">Transmembrane</keyword>
<keyword evidence="2" id="KW-0472">Membrane</keyword>
<sequence length="226" mass="24546">MGRRPPACTADAVVSSCWRPCAASSFPPTCSCERSVMEEEYEVPSPHEHAVEEATEKERDGLTQKIALMTAILATIGALISYQSGNAQNEAMFLKNESILKQAQASDQWALYQAKSTKGHIAEATAALASVPEVRARFLAEQARQEREKALVQAQARQLEEQSRKLGEESEAKLRPHERLAMALTFIQIAVALAAITVLTRRRWLLWGSVGAAAAGILAAGSAFLL</sequence>
<feature type="coiled-coil region" evidence="1">
    <location>
        <begin position="140"/>
        <end position="169"/>
    </location>
</feature>
<dbReference type="AlphaFoldDB" id="A0A6I1I9J3"/>